<protein>
    <recommendedName>
        <fullName evidence="4">Glutaredoxin domain-containing protein</fullName>
    </recommendedName>
</protein>
<comment type="caution">
    <text evidence="2">The sequence shown here is derived from an EMBL/GenBank/DDBJ whole genome shotgun (WGS) entry which is preliminary data.</text>
</comment>
<dbReference type="InterPro" id="IPR036249">
    <property type="entry name" value="Thioredoxin-like_sf"/>
</dbReference>
<feature type="transmembrane region" description="Helical" evidence="1">
    <location>
        <begin position="326"/>
        <end position="348"/>
    </location>
</feature>
<dbReference type="PATRIC" id="fig|1618443.3.peg.1304"/>
<evidence type="ECO:0008006" key="4">
    <source>
        <dbReference type="Google" id="ProtNLM"/>
    </source>
</evidence>
<dbReference type="Proteomes" id="UP000034894">
    <property type="component" value="Unassembled WGS sequence"/>
</dbReference>
<evidence type="ECO:0000256" key="1">
    <source>
        <dbReference type="SAM" id="Phobius"/>
    </source>
</evidence>
<evidence type="ECO:0000313" key="3">
    <source>
        <dbReference type="Proteomes" id="UP000034894"/>
    </source>
</evidence>
<gene>
    <name evidence="2" type="ORF">UV73_C0011G0029</name>
</gene>
<dbReference type="SUPFAM" id="SSF52833">
    <property type="entry name" value="Thioredoxin-like"/>
    <property type="match status" value="1"/>
</dbReference>
<keyword evidence="1" id="KW-0812">Transmembrane</keyword>
<feature type="transmembrane region" description="Helical" evidence="1">
    <location>
        <begin position="158"/>
        <end position="187"/>
    </location>
</feature>
<keyword evidence="1" id="KW-0472">Membrane</keyword>
<name>A0A0G1DFH9_9BACT</name>
<evidence type="ECO:0000313" key="2">
    <source>
        <dbReference type="EMBL" id="KKS96357.1"/>
    </source>
</evidence>
<feature type="transmembrane region" description="Helical" evidence="1">
    <location>
        <begin position="194"/>
        <end position="215"/>
    </location>
</feature>
<organism evidence="2 3">
    <name type="scientific">Candidatus Gottesmanbacteria bacterium GW2011_GWA2_43_14</name>
    <dbReference type="NCBI Taxonomy" id="1618443"/>
    <lineage>
        <taxon>Bacteria</taxon>
        <taxon>Candidatus Gottesmaniibacteriota</taxon>
    </lineage>
</organism>
<proteinExistence type="predicted"/>
<feature type="transmembrane region" description="Helical" evidence="1">
    <location>
        <begin position="360"/>
        <end position="378"/>
    </location>
</feature>
<dbReference type="Gene3D" id="3.40.30.10">
    <property type="entry name" value="Glutaredoxin"/>
    <property type="match status" value="1"/>
</dbReference>
<dbReference type="AlphaFoldDB" id="A0A0G1DFH9"/>
<feature type="transmembrane region" description="Helical" evidence="1">
    <location>
        <begin position="221"/>
        <end position="245"/>
    </location>
</feature>
<dbReference type="EMBL" id="LCFP01000011">
    <property type="protein sequence ID" value="KKS96357.1"/>
    <property type="molecule type" value="Genomic_DNA"/>
</dbReference>
<dbReference type="STRING" id="1618443.UV73_C0011G0029"/>
<reference evidence="2 3" key="1">
    <citation type="journal article" date="2015" name="Nature">
        <title>rRNA introns, odd ribosomes, and small enigmatic genomes across a large radiation of phyla.</title>
        <authorList>
            <person name="Brown C.T."/>
            <person name="Hug L.A."/>
            <person name="Thomas B.C."/>
            <person name="Sharon I."/>
            <person name="Castelle C.J."/>
            <person name="Singh A."/>
            <person name="Wilkins M.J."/>
            <person name="Williams K.H."/>
            <person name="Banfield J.F."/>
        </authorList>
    </citation>
    <scope>NUCLEOTIDE SEQUENCE [LARGE SCALE GENOMIC DNA]</scope>
</reference>
<keyword evidence="1" id="KW-1133">Transmembrane helix</keyword>
<feature type="transmembrane region" description="Helical" evidence="1">
    <location>
        <begin position="279"/>
        <end position="306"/>
    </location>
</feature>
<sequence>MAIFLLFFSKVTSAQDNSVTLHFFSAEGCPHCAKEKIFLEKLKVKYPGLVTREYEITKNRDNLILLTRVGDRLFADVSGVPFTVVCKNYIAGYGSDETTGAVIESYISKAAGCEDIVESLNQNNKTGEIQKSAGPEIPEKITVPFFGSLVIRDLSLPAFTFAVAFLDGFNPCAMWVLLFLISLLLGLKNRLRMFTLGFTFIAASGAVYFLFLSAWLNLFLFLGYVVWIRYLVGLVALTSGGYYLYDWYVNKSGLCKVAGGGKKRQVFERLKKITHSGNFFLAIIGIIALAFAVNLIELICSAGLPAVYTKVLSMSALPSWKYYGYLLFYIFIFMLDDLIVFTGAMLTLHAFGLNTKYARYSHFFGGIIMLTIGLLMLFKPELLMFG</sequence>
<accession>A0A0G1DFH9</accession>